<dbReference type="GO" id="GO:0006281">
    <property type="term" value="P:DNA repair"/>
    <property type="evidence" value="ECO:0007669"/>
    <property type="project" value="UniProtKB-KW"/>
</dbReference>
<keyword evidence="3" id="KW-0227">DNA damage</keyword>
<dbReference type="InterPro" id="IPR003593">
    <property type="entry name" value="AAA+_ATPase"/>
</dbReference>
<sequence>MNILRPTKFDDILGQSSVLKALNISVASAKTRNTCLGHILFYGPPGTGKTTLANAISNEMGCPLQTANGGNLRSIKSVYAYLKKIKENSILFIDEIHRMTNIVEEFLYPVMEDFKIDMAVSEDKTISVPIPNFTLIGATTEIGLLATPFIDRFKNKHTLKLYSNEDLKAIAESNVSKLQISLSENAMDLVATISKGTPRIVNSTLEWLRDYKIAGRLGQLSEEDVEKAMKIRGIDANGLTDVDRQYLRALNNSDIPLGISTISATIGIDRATIEDTI</sequence>
<name>A0A382SEA7_9ZZZZ</name>
<feature type="domain" description="AAA+ ATPase" evidence="9">
    <location>
        <begin position="35"/>
        <end position="163"/>
    </location>
</feature>
<keyword evidence="1" id="KW-0963">Cytoplasm</keyword>
<dbReference type="Pfam" id="PF17864">
    <property type="entry name" value="AAA_lid_4"/>
    <property type="match status" value="1"/>
</dbReference>
<dbReference type="Gene3D" id="1.10.8.60">
    <property type="match status" value="1"/>
</dbReference>
<feature type="non-terminal residue" evidence="10">
    <location>
        <position position="277"/>
    </location>
</feature>
<proteinExistence type="inferred from homology"/>
<evidence type="ECO:0000256" key="2">
    <source>
        <dbReference type="ARBA" id="ARBA00022741"/>
    </source>
</evidence>
<dbReference type="PANTHER" id="PTHR42848:SF1">
    <property type="entry name" value="HOLLIDAY JUNCTION BRANCH MIGRATION COMPLEX SUBUNIT RUVB"/>
    <property type="match status" value="1"/>
</dbReference>
<dbReference type="EMBL" id="UINC01128465">
    <property type="protein sequence ID" value="SVD08234.1"/>
    <property type="molecule type" value="Genomic_DNA"/>
</dbReference>
<dbReference type="NCBIfam" id="NF000868">
    <property type="entry name" value="PRK00080.1"/>
    <property type="match status" value="1"/>
</dbReference>
<evidence type="ECO:0000259" key="9">
    <source>
        <dbReference type="SMART" id="SM00382"/>
    </source>
</evidence>
<evidence type="ECO:0000256" key="1">
    <source>
        <dbReference type="ARBA" id="ARBA00022490"/>
    </source>
</evidence>
<keyword evidence="2" id="KW-0547">Nucleotide-binding</keyword>
<evidence type="ECO:0000256" key="4">
    <source>
        <dbReference type="ARBA" id="ARBA00022801"/>
    </source>
</evidence>
<dbReference type="SMART" id="SM00382">
    <property type="entry name" value="AAA"/>
    <property type="match status" value="1"/>
</dbReference>
<dbReference type="Gene3D" id="1.10.10.10">
    <property type="entry name" value="Winged helix-like DNA-binding domain superfamily/Winged helix DNA-binding domain"/>
    <property type="match status" value="1"/>
</dbReference>
<dbReference type="GO" id="GO:0006310">
    <property type="term" value="P:DNA recombination"/>
    <property type="evidence" value="ECO:0007669"/>
    <property type="project" value="UniProtKB-KW"/>
</dbReference>
<dbReference type="InterPro" id="IPR008823">
    <property type="entry name" value="RuvB_wg_C"/>
</dbReference>
<protein>
    <recommendedName>
        <fullName evidence="9">AAA+ ATPase domain-containing protein</fullName>
    </recommendedName>
</protein>
<dbReference type="CDD" id="cd00009">
    <property type="entry name" value="AAA"/>
    <property type="match status" value="1"/>
</dbReference>
<dbReference type="GO" id="GO:0009378">
    <property type="term" value="F:four-way junction helicase activity"/>
    <property type="evidence" value="ECO:0007669"/>
    <property type="project" value="InterPro"/>
</dbReference>
<dbReference type="PANTHER" id="PTHR42848">
    <property type="match status" value="1"/>
</dbReference>
<reference evidence="10" key="1">
    <citation type="submission" date="2018-05" db="EMBL/GenBank/DDBJ databases">
        <authorList>
            <person name="Lanie J.A."/>
            <person name="Ng W.-L."/>
            <person name="Kazmierczak K.M."/>
            <person name="Andrzejewski T.M."/>
            <person name="Davidsen T.M."/>
            <person name="Wayne K.J."/>
            <person name="Tettelin H."/>
            <person name="Glass J.I."/>
            <person name="Rusch D."/>
            <person name="Podicherti R."/>
            <person name="Tsui H.-C.T."/>
            <person name="Winkler M.E."/>
        </authorList>
    </citation>
    <scope>NUCLEOTIDE SEQUENCE</scope>
</reference>
<evidence type="ECO:0000256" key="3">
    <source>
        <dbReference type="ARBA" id="ARBA00022763"/>
    </source>
</evidence>
<dbReference type="InterPro" id="IPR027417">
    <property type="entry name" value="P-loop_NTPase"/>
</dbReference>
<keyword evidence="5" id="KW-0067">ATP-binding</keyword>
<dbReference type="InterPro" id="IPR008824">
    <property type="entry name" value="RuvB-like_N"/>
</dbReference>
<dbReference type="GO" id="GO:0005524">
    <property type="term" value="F:ATP binding"/>
    <property type="evidence" value="ECO:0007669"/>
    <property type="project" value="UniProtKB-KW"/>
</dbReference>
<dbReference type="AlphaFoldDB" id="A0A382SEA7"/>
<evidence type="ECO:0000256" key="7">
    <source>
        <dbReference type="ARBA" id="ARBA00023172"/>
    </source>
</evidence>
<evidence type="ECO:0000313" key="10">
    <source>
        <dbReference type="EMBL" id="SVD08234.1"/>
    </source>
</evidence>
<organism evidence="10">
    <name type="scientific">marine metagenome</name>
    <dbReference type="NCBI Taxonomy" id="408172"/>
    <lineage>
        <taxon>unclassified sequences</taxon>
        <taxon>metagenomes</taxon>
        <taxon>ecological metagenomes</taxon>
    </lineage>
</organism>
<dbReference type="GO" id="GO:0003677">
    <property type="term" value="F:DNA binding"/>
    <property type="evidence" value="ECO:0007669"/>
    <property type="project" value="UniProtKB-KW"/>
</dbReference>
<evidence type="ECO:0000256" key="8">
    <source>
        <dbReference type="ARBA" id="ARBA00023204"/>
    </source>
</evidence>
<dbReference type="HAMAP" id="MF_00016">
    <property type="entry name" value="DNA_HJ_migration_RuvB"/>
    <property type="match status" value="1"/>
</dbReference>
<dbReference type="InterPro" id="IPR041445">
    <property type="entry name" value="AAA_lid_4"/>
</dbReference>
<keyword evidence="8" id="KW-0234">DNA repair</keyword>
<dbReference type="Gene3D" id="3.40.50.300">
    <property type="entry name" value="P-loop containing nucleotide triphosphate hydrolases"/>
    <property type="match status" value="1"/>
</dbReference>
<evidence type="ECO:0000256" key="6">
    <source>
        <dbReference type="ARBA" id="ARBA00023125"/>
    </source>
</evidence>
<dbReference type="GO" id="GO:0016787">
    <property type="term" value="F:hydrolase activity"/>
    <property type="evidence" value="ECO:0007669"/>
    <property type="project" value="UniProtKB-KW"/>
</dbReference>
<dbReference type="Pfam" id="PF05491">
    <property type="entry name" value="WHD_RuvB"/>
    <property type="match status" value="1"/>
</dbReference>
<dbReference type="InterPro" id="IPR004605">
    <property type="entry name" value="DNA_helicase_Holl-junc_RuvB"/>
</dbReference>
<keyword evidence="6" id="KW-0238">DNA-binding</keyword>
<accession>A0A382SEA7</accession>
<dbReference type="SUPFAM" id="SSF52540">
    <property type="entry name" value="P-loop containing nucleoside triphosphate hydrolases"/>
    <property type="match status" value="1"/>
</dbReference>
<keyword evidence="7" id="KW-0233">DNA recombination</keyword>
<evidence type="ECO:0000256" key="5">
    <source>
        <dbReference type="ARBA" id="ARBA00022840"/>
    </source>
</evidence>
<dbReference type="Pfam" id="PF05496">
    <property type="entry name" value="RuvB_N"/>
    <property type="match status" value="1"/>
</dbReference>
<dbReference type="InterPro" id="IPR036388">
    <property type="entry name" value="WH-like_DNA-bd_sf"/>
</dbReference>
<feature type="non-terminal residue" evidence="10">
    <location>
        <position position="1"/>
    </location>
</feature>
<keyword evidence="4" id="KW-0378">Hydrolase</keyword>
<gene>
    <name evidence="10" type="ORF">METZ01_LOCUS361088</name>
</gene>